<feature type="region of interest" description="Disordered" evidence="2">
    <location>
        <begin position="25"/>
        <end position="53"/>
    </location>
</feature>
<organism evidence="3 4">
    <name type="scientific">Naegleria fowleri</name>
    <name type="common">Brain eating amoeba</name>
    <dbReference type="NCBI Taxonomy" id="5763"/>
    <lineage>
        <taxon>Eukaryota</taxon>
        <taxon>Discoba</taxon>
        <taxon>Heterolobosea</taxon>
        <taxon>Tetramitia</taxon>
        <taxon>Eutetramitia</taxon>
        <taxon>Vahlkampfiidae</taxon>
        <taxon>Naegleria</taxon>
    </lineage>
</organism>
<comment type="caution">
    <text evidence="3">The sequence shown here is derived from an EMBL/GenBank/DDBJ whole genome shotgun (WGS) entry which is preliminary data.</text>
</comment>
<gene>
    <name evidence="3" type="ORF">FDP41_012375</name>
</gene>
<protein>
    <submittedName>
        <fullName evidence="3">Uncharacterized protein</fullName>
    </submittedName>
</protein>
<dbReference type="GeneID" id="68119590"/>
<dbReference type="Proteomes" id="UP000444721">
    <property type="component" value="Unassembled WGS sequence"/>
</dbReference>
<sequence>MRNQLTSRLLFAPTRTLRNSANALGKVQTPSGAASSSASSTVSSQAASSSARKSEGGLRKGVAGILTGALIFGSAYYYMRDMIVQESQELIEKTKSIESLKTKRQLLEEEKRELEREHQELLKKREKALQLPEEKDQAAHKLLLLKFYRNWNSIFYGVSAEIDSQNQKNQQERMKLMRRRLEDEVQAKFGVKEGQYKIKAVHEE</sequence>
<dbReference type="OMA" id="NWNSIFY"/>
<keyword evidence="4" id="KW-1185">Reference proteome</keyword>
<name>A0A6A5C7J2_NAEFO</name>
<evidence type="ECO:0000313" key="4">
    <source>
        <dbReference type="Proteomes" id="UP000444721"/>
    </source>
</evidence>
<dbReference type="AlphaFoldDB" id="A0A6A5C7J2"/>
<accession>A0A6A5C7J2</accession>
<evidence type="ECO:0000256" key="2">
    <source>
        <dbReference type="SAM" id="MobiDB-lite"/>
    </source>
</evidence>
<reference evidence="3 4" key="1">
    <citation type="journal article" date="2019" name="Sci. Rep.">
        <title>Nanopore sequencing improves the draft genome of the human pathogenic amoeba Naegleria fowleri.</title>
        <authorList>
            <person name="Liechti N."/>
            <person name="Schurch N."/>
            <person name="Bruggmann R."/>
            <person name="Wittwer M."/>
        </authorList>
    </citation>
    <scope>NUCLEOTIDE SEQUENCE [LARGE SCALE GENOMIC DNA]</scope>
    <source>
        <strain evidence="3 4">ATCC 30894</strain>
    </source>
</reference>
<keyword evidence="1" id="KW-0175">Coiled coil</keyword>
<dbReference type="VEuPathDB" id="AmoebaDB:NfTy_039970"/>
<dbReference type="RefSeq" id="XP_044566431.1">
    <property type="nucleotide sequence ID" value="XM_044702888.1"/>
</dbReference>
<dbReference type="VEuPathDB" id="AmoebaDB:FDP41_012375"/>
<feature type="coiled-coil region" evidence="1">
    <location>
        <begin position="90"/>
        <end position="131"/>
    </location>
</feature>
<evidence type="ECO:0000313" key="3">
    <source>
        <dbReference type="EMBL" id="KAF0981718.1"/>
    </source>
</evidence>
<dbReference type="EMBL" id="VFQX01000013">
    <property type="protein sequence ID" value="KAF0981718.1"/>
    <property type="molecule type" value="Genomic_DNA"/>
</dbReference>
<evidence type="ECO:0000256" key="1">
    <source>
        <dbReference type="SAM" id="Coils"/>
    </source>
</evidence>
<feature type="compositionally biased region" description="Low complexity" evidence="2">
    <location>
        <begin position="31"/>
        <end position="51"/>
    </location>
</feature>
<proteinExistence type="predicted"/>
<dbReference type="OrthoDB" id="10352570at2759"/>